<accession>A0A1Y1S9C8</accession>
<gene>
    <name evidence="2" type="ORF">ECANGB1_2630</name>
</gene>
<feature type="region of interest" description="Disordered" evidence="1">
    <location>
        <begin position="212"/>
        <end position="306"/>
    </location>
</feature>
<proteinExistence type="predicted"/>
<sequence>MLFVWMTVGITSALDVHPEITDAMGILGAAGIKGKVEGEIQSHTKTTKGGRNTAANIKFSADFQAGTKSNPSVTSVNADDGVSTSQKGHYVDDILKDKSEKDKELEAKLYYVSKPIRKDGNMVVTLGVHVDDLSEFTKQFDIGMLFIDEARKTFSFSVNSPDEYKSDPTMFEVTIPIPANARFVRFVAMLKDTINSEGEFIAEKFSIDSETGEFTEVEEDSKDNKGSKDDKSNKGNKDGKDGKDGKDDKGSKDGKDTDVDGKGNGKSTDDKDKTESTTPDSGVQETEVGENTGKGNKDNGTETSKN</sequence>
<dbReference type="Proteomes" id="UP000192639">
    <property type="component" value="Unassembled WGS sequence"/>
</dbReference>
<feature type="compositionally biased region" description="Basic and acidic residues" evidence="1">
    <location>
        <begin position="295"/>
        <end position="306"/>
    </location>
</feature>
<protein>
    <submittedName>
        <fullName evidence="2">Uncharacterized protein</fullName>
    </submittedName>
</protein>
<dbReference type="EMBL" id="LWDP01000004">
    <property type="protein sequence ID" value="ORD95067.1"/>
    <property type="molecule type" value="Genomic_DNA"/>
</dbReference>
<feature type="compositionally biased region" description="Basic and acidic residues" evidence="1">
    <location>
        <begin position="222"/>
        <end position="275"/>
    </location>
</feature>
<feature type="compositionally biased region" description="Acidic residues" evidence="1">
    <location>
        <begin position="212"/>
        <end position="221"/>
    </location>
</feature>
<evidence type="ECO:0000313" key="2">
    <source>
        <dbReference type="EMBL" id="ORD95067.1"/>
    </source>
</evidence>
<dbReference type="VEuPathDB" id="MicrosporidiaDB:ECANGB1_2630"/>
<keyword evidence="3" id="KW-1185">Reference proteome</keyword>
<evidence type="ECO:0000256" key="1">
    <source>
        <dbReference type="SAM" id="MobiDB-lite"/>
    </source>
</evidence>
<feature type="region of interest" description="Disordered" evidence="1">
    <location>
        <begin position="66"/>
        <end position="86"/>
    </location>
</feature>
<comment type="caution">
    <text evidence="2">The sequence shown here is derived from an EMBL/GenBank/DDBJ whole genome shotgun (WGS) entry which is preliminary data.</text>
</comment>
<dbReference type="AlphaFoldDB" id="A0A1Y1S9C8"/>
<reference evidence="2 3" key="1">
    <citation type="journal article" date="2017" name="Environ. Microbiol.">
        <title>Decay of the glycolytic pathway and adaptation to intranuclear parasitism within Enterocytozoonidae microsporidia.</title>
        <authorList>
            <person name="Wiredu Boakye D."/>
            <person name="Jaroenlak P."/>
            <person name="Prachumwat A."/>
            <person name="Williams T.A."/>
            <person name="Bateman K.S."/>
            <person name="Itsathitphaisarn O."/>
            <person name="Sritunyalucksana K."/>
            <person name="Paszkiewicz K.H."/>
            <person name="Moore K.A."/>
            <person name="Stentiford G.D."/>
            <person name="Williams B.A."/>
        </authorList>
    </citation>
    <scope>NUCLEOTIDE SEQUENCE [LARGE SCALE GENOMIC DNA]</scope>
    <source>
        <strain evidence="2 3">GB1</strain>
    </source>
</reference>
<name>A0A1Y1S9C8_9MICR</name>
<organism evidence="2 3">
    <name type="scientific">Enterospora canceri</name>
    <dbReference type="NCBI Taxonomy" id="1081671"/>
    <lineage>
        <taxon>Eukaryota</taxon>
        <taxon>Fungi</taxon>
        <taxon>Fungi incertae sedis</taxon>
        <taxon>Microsporidia</taxon>
        <taxon>Enterocytozoonidae</taxon>
        <taxon>Enterospora</taxon>
    </lineage>
</organism>
<evidence type="ECO:0000313" key="3">
    <source>
        <dbReference type="Proteomes" id="UP000192639"/>
    </source>
</evidence>